<feature type="signal peptide" evidence="8">
    <location>
        <begin position="1"/>
        <end position="23"/>
    </location>
</feature>
<comment type="caution">
    <text evidence="9">The sequence shown here is derived from an EMBL/GenBank/DDBJ whole genome shotgun (WGS) entry which is preliminary data.</text>
</comment>
<dbReference type="AlphaFoldDB" id="A0A2C6MBP9"/>
<dbReference type="PANTHER" id="PTHR30026:SF20">
    <property type="entry name" value="OUTER MEMBRANE PROTEIN TOLC"/>
    <property type="match status" value="1"/>
</dbReference>
<evidence type="ECO:0000313" key="9">
    <source>
        <dbReference type="EMBL" id="PHJ39857.1"/>
    </source>
</evidence>
<dbReference type="Proteomes" id="UP000222564">
    <property type="component" value="Unassembled WGS sequence"/>
</dbReference>
<dbReference type="InterPro" id="IPR051906">
    <property type="entry name" value="TolC-like"/>
</dbReference>
<evidence type="ECO:0000256" key="1">
    <source>
        <dbReference type="ARBA" id="ARBA00004442"/>
    </source>
</evidence>
<keyword evidence="7" id="KW-0998">Cell outer membrane</keyword>
<sequence>MKQLAKILIFVMSLLLLTQTVHASEITKSQLTLDQAIAKALTNSKKVEKATKEIDRLKEIRDYRNDQLGYTPIGSPDNKYTEMAWSNLLSTDLQWRMAMKSLDTEQDTVALNTCLNYWKVQQAIMAVDVAKESLNKANLDLLKSQASYKFGLITNEAYLGAETKQKSAKTAFEKAKNDLDTTYAKFNQLIGLRPEDRPELLEEVTFNPIGEQNIEYVVTKVLETSPDVWLANENVNLQKYLADLTMYTGEYRPYEARKIEVEKADLDAVSAKEAADLLTRSLYYNIRTLEEKHPTVEKSLDLAQESLRIAEIKYQVGLATKSDVATAKVSLVEAKLSLLALKSDHAYLKLALQKPWAYLKAGS</sequence>
<reference evidence="9 10" key="1">
    <citation type="submission" date="2013-09" db="EMBL/GenBank/DDBJ databases">
        <title>Biodegradation of hydrocarbons in the deep terrestrial subsurface : characterization of a microbial consortium composed of two Desulfotomaculum species originating from a deep geological formation.</title>
        <authorList>
            <person name="Aullo T."/>
            <person name="Berlendis S."/>
            <person name="Lascourreges J.-F."/>
            <person name="Dessort D."/>
            <person name="Saint-Laurent S."/>
            <person name="Schraauwers B."/>
            <person name="Mas J."/>
            <person name="Magot M."/>
            <person name="Ranchou-Peyruse A."/>
        </authorList>
    </citation>
    <scope>NUCLEOTIDE SEQUENCE [LARGE SCALE GENOMIC DNA]</scope>
    <source>
        <strain evidence="9 10">Bs107</strain>
    </source>
</reference>
<dbReference type="RefSeq" id="WP_099081889.1">
    <property type="nucleotide sequence ID" value="NZ_AWQQ01000006.1"/>
</dbReference>
<evidence type="ECO:0000313" key="10">
    <source>
        <dbReference type="Proteomes" id="UP000222564"/>
    </source>
</evidence>
<evidence type="ECO:0000256" key="3">
    <source>
        <dbReference type="ARBA" id="ARBA00022448"/>
    </source>
</evidence>
<keyword evidence="5" id="KW-0812">Transmembrane</keyword>
<proteinExistence type="inferred from homology"/>
<comment type="subcellular location">
    <subcellularLocation>
        <location evidence="1">Cell outer membrane</location>
    </subcellularLocation>
</comment>
<dbReference type="SUPFAM" id="SSF56954">
    <property type="entry name" value="Outer membrane efflux proteins (OEP)"/>
    <property type="match status" value="1"/>
</dbReference>
<dbReference type="Pfam" id="PF02321">
    <property type="entry name" value="OEP"/>
    <property type="match status" value="1"/>
</dbReference>
<keyword evidence="6" id="KW-0472">Membrane</keyword>
<dbReference type="PANTHER" id="PTHR30026">
    <property type="entry name" value="OUTER MEMBRANE PROTEIN TOLC"/>
    <property type="match status" value="1"/>
</dbReference>
<evidence type="ECO:0000256" key="7">
    <source>
        <dbReference type="ARBA" id="ARBA00023237"/>
    </source>
</evidence>
<protein>
    <submittedName>
        <fullName evidence="9">Membrane protein</fullName>
    </submittedName>
</protein>
<dbReference type="GO" id="GO:0015562">
    <property type="term" value="F:efflux transmembrane transporter activity"/>
    <property type="evidence" value="ECO:0007669"/>
    <property type="project" value="InterPro"/>
</dbReference>
<evidence type="ECO:0000256" key="8">
    <source>
        <dbReference type="SAM" id="SignalP"/>
    </source>
</evidence>
<gene>
    <name evidence="9" type="ORF">P378_00515</name>
</gene>
<evidence type="ECO:0000256" key="2">
    <source>
        <dbReference type="ARBA" id="ARBA00007613"/>
    </source>
</evidence>
<keyword evidence="3" id="KW-0813">Transport</keyword>
<keyword evidence="8" id="KW-0732">Signal</keyword>
<dbReference type="Gene3D" id="1.20.1600.10">
    <property type="entry name" value="Outer membrane efflux proteins (OEP)"/>
    <property type="match status" value="2"/>
</dbReference>
<organism evidence="9 10">
    <name type="scientific">Desulforamulus profundi</name>
    <dbReference type="NCBI Taxonomy" id="1383067"/>
    <lineage>
        <taxon>Bacteria</taxon>
        <taxon>Bacillati</taxon>
        <taxon>Bacillota</taxon>
        <taxon>Clostridia</taxon>
        <taxon>Eubacteriales</taxon>
        <taxon>Peptococcaceae</taxon>
        <taxon>Desulforamulus</taxon>
    </lineage>
</organism>
<dbReference type="OrthoDB" id="1803658at2"/>
<dbReference type="GO" id="GO:1990281">
    <property type="term" value="C:efflux pump complex"/>
    <property type="evidence" value="ECO:0007669"/>
    <property type="project" value="TreeGrafter"/>
</dbReference>
<feature type="chain" id="PRO_5012180433" evidence="8">
    <location>
        <begin position="24"/>
        <end position="363"/>
    </location>
</feature>
<evidence type="ECO:0000256" key="5">
    <source>
        <dbReference type="ARBA" id="ARBA00022692"/>
    </source>
</evidence>
<dbReference type="EMBL" id="AWQQ01000006">
    <property type="protein sequence ID" value="PHJ39857.1"/>
    <property type="molecule type" value="Genomic_DNA"/>
</dbReference>
<comment type="similarity">
    <text evidence="2">Belongs to the outer membrane factor (OMF) (TC 1.B.17) family.</text>
</comment>
<evidence type="ECO:0000256" key="6">
    <source>
        <dbReference type="ARBA" id="ARBA00023136"/>
    </source>
</evidence>
<dbReference type="GO" id="GO:0015288">
    <property type="term" value="F:porin activity"/>
    <property type="evidence" value="ECO:0007669"/>
    <property type="project" value="TreeGrafter"/>
</dbReference>
<dbReference type="GO" id="GO:0009279">
    <property type="term" value="C:cell outer membrane"/>
    <property type="evidence" value="ECO:0007669"/>
    <property type="project" value="UniProtKB-SubCell"/>
</dbReference>
<evidence type="ECO:0000256" key="4">
    <source>
        <dbReference type="ARBA" id="ARBA00022452"/>
    </source>
</evidence>
<keyword evidence="4" id="KW-1134">Transmembrane beta strand</keyword>
<dbReference type="InterPro" id="IPR003423">
    <property type="entry name" value="OMP_efflux"/>
</dbReference>
<name>A0A2C6MBP9_9FIRM</name>
<keyword evidence="10" id="KW-1185">Reference proteome</keyword>
<accession>A0A2C6MBP9</accession>